<evidence type="ECO:0000313" key="1">
    <source>
        <dbReference type="EMBL" id="GAG36770.1"/>
    </source>
</evidence>
<reference evidence="1" key="1">
    <citation type="journal article" date="2014" name="Front. Microbiol.">
        <title>High frequency of phylogenetically diverse reductive dehalogenase-homologous genes in deep subseafloor sedimentary metagenomes.</title>
        <authorList>
            <person name="Kawai M."/>
            <person name="Futagami T."/>
            <person name="Toyoda A."/>
            <person name="Takaki Y."/>
            <person name="Nishi S."/>
            <person name="Hori S."/>
            <person name="Arai W."/>
            <person name="Tsubouchi T."/>
            <person name="Morono Y."/>
            <person name="Uchiyama I."/>
            <person name="Ito T."/>
            <person name="Fujiyama A."/>
            <person name="Inagaki F."/>
            <person name="Takami H."/>
        </authorList>
    </citation>
    <scope>NUCLEOTIDE SEQUENCE</scope>
    <source>
        <strain evidence="1">Expedition CK06-06</strain>
    </source>
</reference>
<gene>
    <name evidence="1" type="ORF">S01H1_74423</name>
</gene>
<proteinExistence type="predicted"/>
<dbReference type="EMBL" id="BARS01049790">
    <property type="protein sequence ID" value="GAG36770.1"/>
    <property type="molecule type" value="Genomic_DNA"/>
</dbReference>
<protein>
    <submittedName>
        <fullName evidence="1">Uncharacterized protein</fullName>
    </submittedName>
</protein>
<comment type="caution">
    <text evidence="1">The sequence shown here is derived from an EMBL/GenBank/DDBJ whole genome shotgun (WGS) entry which is preliminary data.</text>
</comment>
<dbReference type="AlphaFoldDB" id="X0X183"/>
<accession>X0X183</accession>
<name>X0X183_9ZZZZ</name>
<organism evidence="1">
    <name type="scientific">marine sediment metagenome</name>
    <dbReference type="NCBI Taxonomy" id="412755"/>
    <lineage>
        <taxon>unclassified sequences</taxon>
        <taxon>metagenomes</taxon>
        <taxon>ecological metagenomes</taxon>
    </lineage>
</organism>
<sequence length="77" mass="8917">MDNRLPAYFQLSRYNITPQDVVRTVLHCDPGSIQTKAIVTPVWDVDVFASHLESMSEISKGVVYQWEYRGQLISFIR</sequence>
<feature type="non-terminal residue" evidence="1">
    <location>
        <position position="77"/>
    </location>
</feature>